<sequence length="61" mass="6985">FWKEHGSYPASAIYNVDETAVYYDTPPHKIWAITDRRGSAKVKDIQKNSGRLNAVLTIMLF</sequence>
<dbReference type="AlphaFoldDB" id="A0A225WN11"/>
<dbReference type="STRING" id="4795.A0A225WN11"/>
<reference evidence="2" key="1">
    <citation type="submission" date="2017-03" db="EMBL/GenBank/DDBJ databases">
        <title>Phytopthora megakarya and P. palmivora, two closely related causual agents of cacao black pod achieved similar genome size and gene model numbers by different mechanisms.</title>
        <authorList>
            <person name="Ali S."/>
            <person name="Shao J."/>
            <person name="Larry D.J."/>
            <person name="Kronmiller B."/>
            <person name="Shen D."/>
            <person name="Strem M.D."/>
            <person name="Melnick R.L."/>
            <person name="Guiltinan M.J."/>
            <person name="Tyler B.M."/>
            <person name="Meinhardt L.W."/>
            <person name="Bailey B.A."/>
        </authorList>
    </citation>
    <scope>NUCLEOTIDE SEQUENCE [LARGE SCALE GENOMIC DNA]</scope>
    <source>
        <strain evidence="2">zdho120</strain>
    </source>
</reference>
<feature type="non-terminal residue" evidence="1">
    <location>
        <position position="1"/>
    </location>
</feature>
<comment type="caution">
    <text evidence="1">The sequence shown here is derived from an EMBL/GenBank/DDBJ whole genome shotgun (WGS) entry which is preliminary data.</text>
</comment>
<gene>
    <name evidence="1" type="ORF">PHMEG_0007359</name>
</gene>
<dbReference type="OrthoDB" id="124690at2759"/>
<proteinExistence type="predicted"/>
<dbReference type="EMBL" id="NBNE01000574">
    <property type="protein sequence ID" value="OWZ18529.1"/>
    <property type="molecule type" value="Genomic_DNA"/>
</dbReference>
<evidence type="ECO:0000313" key="1">
    <source>
        <dbReference type="EMBL" id="OWZ18529.1"/>
    </source>
</evidence>
<protein>
    <submittedName>
        <fullName evidence="1">Uncharacterized protein</fullName>
    </submittedName>
</protein>
<name>A0A225WN11_9STRA</name>
<keyword evidence="2" id="KW-1185">Reference proteome</keyword>
<evidence type="ECO:0000313" key="2">
    <source>
        <dbReference type="Proteomes" id="UP000198211"/>
    </source>
</evidence>
<dbReference type="Proteomes" id="UP000198211">
    <property type="component" value="Unassembled WGS sequence"/>
</dbReference>
<organism evidence="1 2">
    <name type="scientific">Phytophthora megakarya</name>
    <dbReference type="NCBI Taxonomy" id="4795"/>
    <lineage>
        <taxon>Eukaryota</taxon>
        <taxon>Sar</taxon>
        <taxon>Stramenopiles</taxon>
        <taxon>Oomycota</taxon>
        <taxon>Peronosporomycetes</taxon>
        <taxon>Peronosporales</taxon>
        <taxon>Peronosporaceae</taxon>
        <taxon>Phytophthora</taxon>
    </lineage>
</organism>
<accession>A0A225WN11</accession>